<evidence type="ECO:0000256" key="1">
    <source>
        <dbReference type="SAM" id="MobiDB-lite"/>
    </source>
</evidence>
<feature type="compositionally biased region" description="Basic residues" evidence="1">
    <location>
        <begin position="55"/>
        <end position="67"/>
    </location>
</feature>
<feature type="compositionally biased region" description="Polar residues" evidence="1">
    <location>
        <begin position="1"/>
        <end position="12"/>
    </location>
</feature>
<feature type="region of interest" description="Disordered" evidence="1">
    <location>
        <begin position="196"/>
        <end position="265"/>
    </location>
</feature>
<name>A0A2V1DET2_9PLEO</name>
<dbReference type="Proteomes" id="UP000244855">
    <property type="component" value="Unassembled WGS sequence"/>
</dbReference>
<keyword evidence="3" id="KW-1185">Reference proteome</keyword>
<protein>
    <submittedName>
        <fullName evidence="2">Uncharacterized protein</fullName>
    </submittedName>
</protein>
<evidence type="ECO:0000313" key="3">
    <source>
        <dbReference type="Proteomes" id="UP000244855"/>
    </source>
</evidence>
<accession>A0A2V1DET2</accession>
<feature type="compositionally biased region" description="Basic and acidic residues" evidence="1">
    <location>
        <begin position="215"/>
        <end position="237"/>
    </location>
</feature>
<organism evidence="2 3">
    <name type="scientific">Periconia macrospinosa</name>
    <dbReference type="NCBI Taxonomy" id="97972"/>
    <lineage>
        <taxon>Eukaryota</taxon>
        <taxon>Fungi</taxon>
        <taxon>Dikarya</taxon>
        <taxon>Ascomycota</taxon>
        <taxon>Pezizomycotina</taxon>
        <taxon>Dothideomycetes</taxon>
        <taxon>Pleosporomycetidae</taxon>
        <taxon>Pleosporales</taxon>
        <taxon>Massarineae</taxon>
        <taxon>Periconiaceae</taxon>
        <taxon>Periconia</taxon>
    </lineage>
</organism>
<dbReference type="EMBL" id="KZ805459">
    <property type="protein sequence ID" value="PVH96620.1"/>
    <property type="molecule type" value="Genomic_DNA"/>
</dbReference>
<gene>
    <name evidence="2" type="ORF">DM02DRAFT_631824</name>
</gene>
<reference evidence="2 3" key="1">
    <citation type="journal article" date="2018" name="Sci. Rep.">
        <title>Comparative genomics provides insights into the lifestyle and reveals functional heterogeneity of dark septate endophytic fungi.</title>
        <authorList>
            <person name="Knapp D.G."/>
            <person name="Nemeth J.B."/>
            <person name="Barry K."/>
            <person name="Hainaut M."/>
            <person name="Henrissat B."/>
            <person name="Johnson J."/>
            <person name="Kuo A."/>
            <person name="Lim J.H.P."/>
            <person name="Lipzen A."/>
            <person name="Nolan M."/>
            <person name="Ohm R.A."/>
            <person name="Tamas L."/>
            <person name="Grigoriev I.V."/>
            <person name="Spatafora J.W."/>
            <person name="Nagy L.G."/>
            <person name="Kovacs G.M."/>
        </authorList>
    </citation>
    <scope>NUCLEOTIDE SEQUENCE [LARGE SCALE GENOMIC DNA]</scope>
    <source>
        <strain evidence="2 3">DSE2036</strain>
    </source>
</reference>
<evidence type="ECO:0000313" key="2">
    <source>
        <dbReference type="EMBL" id="PVH96620.1"/>
    </source>
</evidence>
<dbReference type="OrthoDB" id="3800146at2759"/>
<feature type="compositionally biased region" description="Basic and acidic residues" evidence="1">
    <location>
        <begin position="245"/>
        <end position="265"/>
    </location>
</feature>
<feature type="region of interest" description="Disordered" evidence="1">
    <location>
        <begin position="1"/>
        <end position="67"/>
    </location>
</feature>
<proteinExistence type="predicted"/>
<sequence>MSTSPTGPTPQTARKKRSAPIDDEDFVPEQELEQPAAKTKKTATGEKQVTAAAPRAKKQPAPKPKLGKLAKLYKAHKQIPKMIPTKVNLKDRNAVGVQKVSIGASFNSNPDPYKRRNILEDAKKVDADLELEAAQSRAKPKPEVEIRVDENDPDVEIILCPGVVRWVRITNKMHNDGGERALLSEIRKRPDHYPHIKVEDSKDDQGRTVIRRRKVDPETLEELRKAEQKRNHQEARAATRARKAQKNDAAREEHEQIKKAAADQE</sequence>
<feature type="compositionally biased region" description="Basic and acidic residues" evidence="1">
    <location>
        <begin position="196"/>
        <end position="206"/>
    </location>
</feature>
<feature type="compositionally biased region" description="Acidic residues" evidence="1">
    <location>
        <begin position="21"/>
        <end position="32"/>
    </location>
</feature>
<dbReference type="AlphaFoldDB" id="A0A2V1DET2"/>